<sequence>MYNVIAYYFFVVYVCNSKMSAIPIPRKTSRETSYDIDAFIDQLLASRKFDELTEVFADKAAYKIKNLDQPSETQTPTVRTDVDRIIWSKKSHKNTDNEQTDTHTELTSIKLHDDDTNSNETRHQNPIISLKNGEILPNNSLRLKYKYLKRNAKKKNSTDHSKLKKKDSNEEHALDNDKPKDNDDPKETKSEVKEERSEINGSHEKRELYHNDRDQNIKIDRLWDQIEHKGEHGSLEDQNKSEHSHSHSDDDASDGTHPKEEHMGLVRPEFKSKADSANLEHANNTSEETSGESHHGVASDEKSHEANGHTKEITQTQEPTTKGEEKVSNITNNTMLIEHTNDMISAAHFRTQISEEEQAKSDEKERRIRNIPDSQLEKLLKEQSTDEEMEAEKHEKDTQEEESKEREKLEKILNDRLEEEESLRNAEVIHERSERQSHALGKYEDKDVEERKVEEQERELEPPEGNENILERPRAELEEELKEENDRELKQIAAWAAKVPNPRETDKEKWRIQSDKILKETNARMSKMLKDQAKDLEKSANISKSIEAANLERAKKILKEKMKFDEQAKAENEQHKKNEYERLNKLLKAKEQYDTQLKEESILHVKQANERIRSRGKAKKKEDAKKIPEKKEKEDKTHKKEIHVEPMKAKNLETEKEKKKERIQKGKKEEPKKDQKKKKTEKVKKIEPKKQEEKPKASESSDSRAEEESEQITTKEQQIQFRAQQEYQNKLEKEIKEDDESWEESESEAPKPRRLQSQIQRTKPSFNKVNIEPFIDNDYNNRIVEDEADANDEESSREDELMIMSSTTNPIAVRREGNKVYTYVQNPEYAEYHEEYAKAQKEHPYNPTDFLK</sequence>
<evidence type="ECO:0000313" key="3">
    <source>
        <dbReference type="Proteomes" id="UP000829999"/>
    </source>
</evidence>
<accession>A0A9R0E0X5</accession>
<feature type="coiled-coil region" evidence="1">
    <location>
        <begin position="548"/>
        <end position="590"/>
    </location>
</feature>
<feature type="region of interest" description="Disordered" evidence="2">
    <location>
        <begin position="91"/>
        <end position="126"/>
    </location>
</feature>
<gene>
    <name evidence="4 5" type="primary">LOC118280898</name>
</gene>
<feature type="compositionally biased region" description="Basic and acidic residues" evidence="2">
    <location>
        <begin position="291"/>
        <end position="312"/>
    </location>
</feature>
<feature type="compositionally biased region" description="Basic and acidic residues" evidence="2">
    <location>
        <begin position="620"/>
        <end position="673"/>
    </location>
</feature>
<dbReference type="RefSeq" id="XP_050556416.1">
    <property type="nucleotide sequence ID" value="XM_050700459.1"/>
</dbReference>
<dbReference type="Proteomes" id="UP000829999">
    <property type="component" value="Chromosome 19"/>
</dbReference>
<feature type="compositionally biased region" description="Acidic residues" evidence="2">
    <location>
        <begin position="737"/>
        <end position="747"/>
    </location>
</feature>
<feature type="compositionally biased region" description="Basic and acidic residues" evidence="2">
    <location>
        <begin position="357"/>
        <end position="384"/>
    </location>
</feature>
<keyword evidence="4 5" id="KW-0436">Ligase</keyword>
<evidence type="ECO:0000256" key="2">
    <source>
        <dbReference type="SAM" id="MobiDB-lite"/>
    </source>
</evidence>
<reference evidence="4 5" key="1">
    <citation type="submission" date="2025-04" db="UniProtKB">
        <authorList>
            <consortium name="RefSeq"/>
        </authorList>
    </citation>
    <scope>IDENTIFICATION</scope>
    <source>
        <tissue evidence="4 5">Whole larval tissue</tissue>
    </source>
</reference>
<dbReference type="AlphaFoldDB" id="A0A9R0E0X5"/>
<dbReference type="OrthoDB" id="7492126at2759"/>
<name>A0A9R0E0X5_SPOFR</name>
<protein>
    <submittedName>
        <fullName evidence="4 5">DNA ligase 1</fullName>
    </submittedName>
</protein>
<feature type="compositionally biased region" description="Polar residues" evidence="2">
    <location>
        <begin position="755"/>
        <end position="768"/>
    </location>
</feature>
<evidence type="ECO:0000313" key="4">
    <source>
        <dbReference type="RefSeq" id="XP_035457182.2"/>
    </source>
</evidence>
<proteinExistence type="predicted"/>
<feature type="compositionally biased region" description="Basic and acidic residues" evidence="2">
    <location>
        <begin position="594"/>
        <end position="613"/>
    </location>
</feature>
<feature type="compositionally biased region" description="Basic and acidic residues" evidence="2">
    <location>
        <begin position="683"/>
        <end position="706"/>
    </location>
</feature>
<dbReference type="GO" id="GO:0016874">
    <property type="term" value="F:ligase activity"/>
    <property type="evidence" value="ECO:0007669"/>
    <property type="project" value="UniProtKB-KW"/>
</dbReference>
<dbReference type="GeneID" id="118280898"/>
<feature type="compositionally biased region" description="Basic and acidic residues" evidence="2">
    <location>
        <begin position="93"/>
        <end position="123"/>
    </location>
</feature>
<feature type="region of interest" description="Disordered" evidence="2">
    <location>
        <begin position="150"/>
        <end position="485"/>
    </location>
</feature>
<feature type="compositionally biased region" description="Basic and acidic residues" evidence="2">
    <location>
        <begin position="156"/>
        <end position="274"/>
    </location>
</feature>
<evidence type="ECO:0000313" key="5">
    <source>
        <dbReference type="RefSeq" id="XP_050556416.1"/>
    </source>
</evidence>
<evidence type="ECO:0000256" key="1">
    <source>
        <dbReference type="SAM" id="Coils"/>
    </source>
</evidence>
<feature type="region of interest" description="Disordered" evidence="2">
    <location>
        <begin position="594"/>
        <end position="801"/>
    </location>
</feature>
<dbReference type="RefSeq" id="XP_035457182.2">
    <property type="nucleotide sequence ID" value="XM_035601289.2"/>
</dbReference>
<keyword evidence="3" id="KW-1185">Reference proteome</keyword>
<feature type="compositionally biased region" description="Polar residues" evidence="2">
    <location>
        <begin position="711"/>
        <end position="728"/>
    </location>
</feature>
<organism evidence="3 5">
    <name type="scientific">Spodoptera frugiperda</name>
    <name type="common">Fall armyworm</name>
    <dbReference type="NCBI Taxonomy" id="7108"/>
    <lineage>
        <taxon>Eukaryota</taxon>
        <taxon>Metazoa</taxon>
        <taxon>Ecdysozoa</taxon>
        <taxon>Arthropoda</taxon>
        <taxon>Hexapoda</taxon>
        <taxon>Insecta</taxon>
        <taxon>Pterygota</taxon>
        <taxon>Neoptera</taxon>
        <taxon>Endopterygota</taxon>
        <taxon>Lepidoptera</taxon>
        <taxon>Glossata</taxon>
        <taxon>Ditrysia</taxon>
        <taxon>Noctuoidea</taxon>
        <taxon>Noctuidae</taxon>
        <taxon>Amphipyrinae</taxon>
        <taxon>Spodoptera</taxon>
    </lineage>
</organism>
<keyword evidence="1" id="KW-0175">Coiled coil</keyword>
<feature type="compositionally biased region" description="Acidic residues" evidence="2">
    <location>
        <begin position="786"/>
        <end position="797"/>
    </location>
</feature>
<feature type="compositionally biased region" description="Basic and acidic residues" evidence="2">
    <location>
        <begin position="391"/>
        <end position="461"/>
    </location>
</feature>